<sequence length="85" mass="9499">MEKPNLKRLAEDLKEQSKPIISAALINGATHISNKMNDAVSDVNQSPKVLLRRISTTLRNGAMLVGSEIMANSTEIIRKDRKRDR</sequence>
<dbReference type="EMBL" id="JBHSDT010000004">
    <property type="protein sequence ID" value="MFC4402440.1"/>
    <property type="molecule type" value="Genomic_DNA"/>
</dbReference>
<protein>
    <submittedName>
        <fullName evidence="1">Uncharacterized protein</fullName>
    </submittedName>
</protein>
<name>A0ABV8WRE7_9BACI</name>
<gene>
    <name evidence="1" type="ORF">ACFOY7_05085</name>
</gene>
<keyword evidence="2" id="KW-1185">Reference proteome</keyword>
<reference evidence="2" key="1">
    <citation type="journal article" date="2019" name="Int. J. Syst. Evol. Microbiol.">
        <title>The Global Catalogue of Microorganisms (GCM) 10K type strain sequencing project: providing services to taxonomists for standard genome sequencing and annotation.</title>
        <authorList>
            <consortium name="The Broad Institute Genomics Platform"/>
            <consortium name="The Broad Institute Genome Sequencing Center for Infectious Disease"/>
            <person name="Wu L."/>
            <person name="Ma J."/>
        </authorList>
    </citation>
    <scope>NUCLEOTIDE SEQUENCE [LARGE SCALE GENOMIC DNA]</scope>
    <source>
        <strain evidence="2">CCUG 37865</strain>
    </source>
</reference>
<dbReference type="Proteomes" id="UP001595882">
    <property type="component" value="Unassembled WGS sequence"/>
</dbReference>
<dbReference type="RefSeq" id="WP_390250032.1">
    <property type="nucleotide sequence ID" value="NZ_JBHSDT010000004.1"/>
</dbReference>
<organism evidence="1 2">
    <name type="scientific">Gracilibacillus xinjiangensis</name>
    <dbReference type="NCBI Taxonomy" id="1193282"/>
    <lineage>
        <taxon>Bacteria</taxon>
        <taxon>Bacillati</taxon>
        <taxon>Bacillota</taxon>
        <taxon>Bacilli</taxon>
        <taxon>Bacillales</taxon>
        <taxon>Bacillaceae</taxon>
        <taxon>Gracilibacillus</taxon>
    </lineage>
</organism>
<accession>A0ABV8WRE7</accession>
<comment type="caution">
    <text evidence="1">The sequence shown here is derived from an EMBL/GenBank/DDBJ whole genome shotgun (WGS) entry which is preliminary data.</text>
</comment>
<proteinExistence type="predicted"/>
<evidence type="ECO:0000313" key="1">
    <source>
        <dbReference type="EMBL" id="MFC4402440.1"/>
    </source>
</evidence>
<evidence type="ECO:0000313" key="2">
    <source>
        <dbReference type="Proteomes" id="UP001595882"/>
    </source>
</evidence>